<dbReference type="OrthoDB" id="541589at2"/>
<evidence type="ECO:0000256" key="1">
    <source>
        <dbReference type="SAM" id="Phobius"/>
    </source>
</evidence>
<evidence type="ECO:0000313" key="3">
    <source>
        <dbReference type="Proteomes" id="UP000247807"/>
    </source>
</evidence>
<sequence length="63" mass="7603">MKQGTLELIFFALIFLSLQFWWIRMTIKNGRTGEVDKWGQKTNQKKLNELEKVKQDLEKLFRS</sequence>
<name>A0A318R6R3_PROMR</name>
<keyword evidence="1" id="KW-0472">Membrane</keyword>
<dbReference type="Proteomes" id="UP000247807">
    <property type="component" value="Unassembled WGS sequence"/>
</dbReference>
<comment type="caution">
    <text evidence="2">The sequence shown here is derived from an EMBL/GenBank/DDBJ whole genome shotgun (WGS) entry which is preliminary data.</text>
</comment>
<keyword evidence="1" id="KW-0812">Transmembrane</keyword>
<organism evidence="2 3">
    <name type="scientific">Prochlorococcus marinus XMU1408</name>
    <dbReference type="NCBI Taxonomy" id="2213228"/>
    <lineage>
        <taxon>Bacteria</taxon>
        <taxon>Bacillati</taxon>
        <taxon>Cyanobacteriota</taxon>
        <taxon>Cyanophyceae</taxon>
        <taxon>Synechococcales</taxon>
        <taxon>Prochlorococcaceae</taxon>
        <taxon>Prochlorococcus</taxon>
    </lineage>
</organism>
<evidence type="ECO:0000313" key="2">
    <source>
        <dbReference type="EMBL" id="PYE03222.1"/>
    </source>
</evidence>
<keyword evidence="1" id="KW-1133">Transmembrane helix</keyword>
<dbReference type="AlphaFoldDB" id="A0A318R6R3"/>
<protein>
    <submittedName>
        <fullName evidence="2">Uncharacterized protein</fullName>
    </submittedName>
</protein>
<proteinExistence type="predicted"/>
<gene>
    <name evidence="2" type="ORF">DNJ73_05655</name>
</gene>
<feature type="transmembrane region" description="Helical" evidence="1">
    <location>
        <begin position="6"/>
        <end position="23"/>
    </location>
</feature>
<reference evidence="2 3" key="1">
    <citation type="journal article" date="2018" name="Appl. Environ. Microbiol.">
        <title>Genome rearrangement shapes Prochlorococcus ecological adaptation.</title>
        <authorList>
            <person name="Yan W."/>
            <person name="Wei S."/>
            <person name="Wang Q."/>
            <person name="Xiao X."/>
            <person name="Zeng Q."/>
            <person name="Jiao N."/>
            <person name="Zhang R."/>
        </authorList>
    </citation>
    <scope>NUCLEOTIDE SEQUENCE [LARGE SCALE GENOMIC DNA]</scope>
    <source>
        <strain evidence="2 3">XMU1408</strain>
    </source>
</reference>
<accession>A0A318R6R3</accession>
<dbReference type="EMBL" id="QJUE01000002">
    <property type="protein sequence ID" value="PYE03222.1"/>
    <property type="molecule type" value="Genomic_DNA"/>
</dbReference>